<dbReference type="Proteomes" id="UP000799439">
    <property type="component" value="Unassembled WGS sequence"/>
</dbReference>
<accession>A0A9P4MI45</accession>
<evidence type="ECO:0000313" key="5">
    <source>
        <dbReference type="Proteomes" id="UP000799439"/>
    </source>
</evidence>
<feature type="signal peptide" evidence="3">
    <location>
        <begin position="1"/>
        <end position="17"/>
    </location>
</feature>
<dbReference type="PIRSF" id="PIRSF029958">
    <property type="entry name" value="Necrosis-inducing_protein"/>
    <property type="match status" value="1"/>
</dbReference>
<keyword evidence="2" id="KW-0843">Virulence</keyword>
<comment type="similarity">
    <text evidence="1">Belongs to the Necrosis inducing protein (NPP1) family.</text>
</comment>
<gene>
    <name evidence="4" type="ORF">K461DRAFT_328868</name>
</gene>
<organism evidence="4 5">
    <name type="scientific">Myriangium duriaei CBS 260.36</name>
    <dbReference type="NCBI Taxonomy" id="1168546"/>
    <lineage>
        <taxon>Eukaryota</taxon>
        <taxon>Fungi</taxon>
        <taxon>Dikarya</taxon>
        <taxon>Ascomycota</taxon>
        <taxon>Pezizomycotina</taxon>
        <taxon>Dothideomycetes</taxon>
        <taxon>Dothideomycetidae</taxon>
        <taxon>Myriangiales</taxon>
        <taxon>Myriangiaceae</taxon>
        <taxon>Myriangium</taxon>
    </lineage>
</organism>
<dbReference type="OrthoDB" id="89086at2759"/>
<proteinExistence type="inferred from homology"/>
<sequence length="233" mass="24425">MFLPSILSLLLTTTTNASPLSRRAVIDSGAVVGFPQSVPSGELGTLYLRFQPHLYVQNGCVPFPAVDAAGNTGGGLAPTGSSNGGCSSSPGQVYARAGTHNGRYGIMYAWYMPKDEPSDGIGHRHDWECAVVWLSGSTGSPSITGVSASAHGGFQFNSSPNLTGTSPLIRYYSQWPLDHQMGYTSTVGGEQPLVAWESLTDAARTALTNTDFGSANVPFKDANFASNLEKADG</sequence>
<reference evidence="4" key="1">
    <citation type="journal article" date="2020" name="Stud. Mycol.">
        <title>101 Dothideomycetes genomes: a test case for predicting lifestyles and emergence of pathogens.</title>
        <authorList>
            <person name="Haridas S."/>
            <person name="Albert R."/>
            <person name="Binder M."/>
            <person name="Bloem J."/>
            <person name="Labutti K."/>
            <person name="Salamov A."/>
            <person name="Andreopoulos B."/>
            <person name="Baker S."/>
            <person name="Barry K."/>
            <person name="Bills G."/>
            <person name="Bluhm B."/>
            <person name="Cannon C."/>
            <person name="Castanera R."/>
            <person name="Culley D."/>
            <person name="Daum C."/>
            <person name="Ezra D."/>
            <person name="Gonzalez J."/>
            <person name="Henrissat B."/>
            <person name="Kuo A."/>
            <person name="Liang C."/>
            <person name="Lipzen A."/>
            <person name="Lutzoni F."/>
            <person name="Magnuson J."/>
            <person name="Mondo S."/>
            <person name="Nolan M."/>
            <person name="Ohm R."/>
            <person name="Pangilinan J."/>
            <person name="Park H.-J."/>
            <person name="Ramirez L."/>
            <person name="Alfaro M."/>
            <person name="Sun H."/>
            <person name="Tritt A."/>
            <person name="Yoshinaga Y."/>
            <person name="Zwiers L.-H."/>
            <person name="Turgeon B."/>
            <person name="Goodwin S."/>
            <person name="Spatafora J."/>
            <person name="Crous P."/>
            <person name="Grigoriev I."/>
        </authorList>
    </citation>
    <scope>NUCLEOTIDE SEQUENCE</scope>
    <source>
        <strain evidence="4">CBS 260.36</strain>
    </source>
</reference>
<keyword evidence="5" id="KW-1185">Reference proteome</keyword>
<dbReference type="Pfam" id="PF05630">
    <property type="entry name" value="NPP1"/>
    <property type="match status" value="1"/>
</dbReference>
<evidence type="ECO:0000256" key="3">
    <source>
        <dbReference type="SAM" id="SignalP"/>
    </source>
</evidence>
<evidence type="ECO:0000313" key="4">
    <source>
        <dbReference type="EMBL" id="KAF2150629.1"/>
    </source>
</evidence>
<dbReference type="PANTHER" id="PTHR33657">
    <property type="entry name" value="DOMAIN PROTEIN, PUTATIVE (AFU_ORTHOLOGUE AFUA_5G00600)-RELATED"/>
    <property type="match status" value="1"/>
</dbReference>
<name>A0A9P4MI45_9PEZI</name>
<evidence type="ECO:0000256" key="1">
    <source>
        <dbReference type="ARBA" id="ARBA00009520"/>
    </source>
</evidence>
<feature type="chain" id="PRO_5040230362" evidence="3">
    <location>
        <begin position="18"/>
        <end position="233"/>
    </location>
</feature>
<comment type="caution">
    <text evidence="4">The sequence shown here is derived from an EMBL/GenBank/DDBJ whole genome shotgun (WGS) entry which is preliminary data.</text>
</comment>
<evidence type="ECO:0000256" key="2">
    <source>
        <dbReference type="ARBA" id="ARBA00023026"/>
    </source>
</evidence>
<dbReference type="EMBL" id="ML996089">
    <property type="protein sequence ID" value="KAF2150629.1"/>
    <property type="molecule type" value="Genomic_DNA"/>
</dbReference>
<dbReference type="InterPro" id="IPR008701">
    <property type="entry name" value="NPP1"/>
</dbReference>
<dbReference type="AlphaFoldDB" id="A0A9P4MI45"/>
<protein>
    <submittedName>
        <fullName evidence="4">NPP1-domain-containing protein</fullName>
    </submittedName>
</protein>
<keyword evidence="3" id="KW-0732">Signal</keyword>
<dbReference type="PANTHER" id="PTHR33657:SF8">
    <property type="entry name" value="DOMAIN PROTEIN, PUTATIVE (AFU_ORTHOLOGUE AFUA_5G00600)-RELATED"/>
    <property type="match status" value="1"/>
</dbReference>